<feature type="transmembrane region" description="Helical" evidence="2">
    <location>
        <begin position="65"/>
        <end position="85"/>
    </location>
</feature>
<evidence type="ECO:0008006" key="6">
    <source>
        <dbReference type="Google" id="ProtNLM"/>
    </source>
</evidence>
<feature type="signal peptide" evidence="3">
    <location>
        <begin position="1"/>
        <end position="26"/>
    </location>
</feature>
<evidence type="ECO:0000313" key="5">
    <source>
        <dbReference type="Proteomes" id="UP001164390"/>
    </source>
</evidence>
<feature type="transmembrane region" description="Helical" evidence="2">
    <location>
        <begin position="92"/>
        <end position="110"/>
    </location>
</feature>
<proteinExistence type="predicted"/>
<feature type="chain" id="PRO_5041269805" description="Molybdopterin-binding oxidoreductase" evidence="3">
    <location>
        <begin position="27"/>
        <end position="218"/>
    </location>
</feature>
<evidence type="ECO:0000256" key="3">
    <source>
        <dbReference type="SAM" id="SignalP"/>
    </source>
</evidence>
<feature type="compositionally biased region" description="Basic and acidic residues" evidence="1">
    <location>
        <begin position="171"/>
        <end position="180"/>
    </location>
</feature>
<dbReference type="KEGG" id="sgrg:L0C25_19020"/>
<evidence type="ECO:0000256" key="1">
    <source>
        <dbReference type="SAM" id="MobiDB-lite"/>
    </source>
</evidence>
<protein>
    <recommendedName>
        <fullName evidence="6">Molybdopterin-binding oxidoreductase</fullName>
    </recommendedName>
</protein>
<evidence type="ECO:0000256" key="2">
    <source>
        <dbReference type="SAM" id="Phobius"/>
    </source>
</evidence>
<keyword evidence="3" id="KW-0732">Signal</keyword>
<dbReference type="EMBL" id="CP094970">
    <property type="protein sequence ID" value="UYM04604.1"/>
    <property type="molecule type" value="Genomic_DNA"/>
</dbReference>
<keyword evidence="2" id="KW-0812">Transmembrane</keyword>
<organism evidence="4 5">
    <name type="scientific">Solicola gregarius</name>
    <dbReference type="NCBI Taxonomy" id="2908642"/>
    <lineage>
        <taxon>Bacteria</taxon>
        <taxon>Bacillati</taxon>
        <taxon>Actinomycetota</taxon>
        <taxon>Actinomycetes</taxon>
        <taxon>Propionibacteriales</taxon>
        <taxon>Nocardioidaceae</taxon>
        <taxon>Solicola</taxon>
    </lineage>
</organism>
<name>A0AA46YKI2_9ACTN</name>
<dbReference type="AlphaFoldDB" id="A0AA46YKI2"/>
<keyword evidence="2" id="KW-0472">Membrane</keyword>
<gene>
    <name evidence="4" type="ORF">L0C25_19020</name>
</gene>
<keyword evidence="2" id="KW-1133">Transmembrane helix</keyword>
<feature type="compositionally biased region" description="Basic and acidic residues" evidence="1">
    <location>
        <begin position="151"/>
        <end position="161"/>
    </location>
</feature>
<dbReference type="RefSeq" id="WP_271633357.1">
    <property type="nucleotide sequence ID" value="NZ_CP094970.1"/>
</dbReference>
<feature type="transmembrane region" description="Helical" evidence="2">
    <location>
        <begin position="116"/>
        <end position="141"/>
    </location>
</feature>
<dbReference type="Proteomes" id="UP001164390">
    <property type="component" value="Chromosome"/>
</dbReference>
<feature type="compositionally biased region" description="Basic and acidic residues" evidence="1">
    <location>
        <begin position="187"/>
        <end position="207"/>
    </location>
</feature>
<keyword evidence="5" id="KW-1185">Reference proteome</keyword>
<evidence type="ECO:0000313" key="4">
    <source>
        <dbReference type="EMBL" id="UYM04604.1"/>
    </source>
</evidence>
<accession>A0AA46YKI2</accession>
<feature type="region of interest" description="Disordered" evidence="1">
    <location>
        <begin position="151"/>
        <end position="218"/>
    </location>
</feature>
<reference evidence="4" key="1">
    <citation type="submission" date="2022-01" db="EMBL/GenBank/DDBJ databases">
        <title>Nocardioidaceae gen. sp. A5X3R13.</title>
        <authorList>
            <person name="Lopez Marin M.A."/>
            <person name="Uhlik O."/>
        </authorList>
    </citation>
    <scope>NUCLEOTIDE SEQUENCE</scope>
    <source>
        <strain evidence="4">A5X3R13</strain>
    </source>
</reference>
<sequence length="218" mass="22223">MRRRILGAGCALLAALAGLGAGSAVAALLSGAASPIVSVGNAVIDATPGALKDWAVEKFGENDKLILIGSVTIVVLLIAAAIGVIGVTHRRLALLLAGLLGLVAVGAAAIDRTLLADWWVAVIPGLVTTLVVVVMFAWLLAAVDGRRTGESVGEHVGDAGGHRPPAAVAGRARDGSDRRRWGPGRTPELRPRGRRIADGCAHPKADESGATGAARRER</sequence>